<protein>
    <submittedName>
        <fullName evidence="2">SRPBCC family protein</fullName>
    </submittedName>
</protein>
<dbReference type="InterPro" id="IPR023393">
    <property type="entry name" value="START-like_dom_sf"/>
</dbReference>
<dbReference type="PANTHER" id="PTHR39683">
    <property type="entry name" value="CONSERVED PROTEIN TB16.3"/>
    <property type="match status" value="1"/>
</dbReference>
<dbReference type="Pfam" id="PF03364">
    <property type="entry name" value="Polyketide_cyc"/>
    <property type="match status" value="1"/>
</dbReference>
<accession>A0ABX0GQH4</accession>
<evidence type="ECO:0000313" key="3">
    <source>
        <dbReference type="Proteomes" id="UP000800981"/>
    </source>
</evidence>
<dbReference type="InterPro" id="IPR005031">
    <property type="entry name" value="COQ10_START"/>
</dbReference>
<feature type="domain" description="Coenzyme Q-binding protein COQ10 START" evidence="1">
    <location>
        <begin position="11"/>
        <end position="141"/>
    </location>
</feature>
<dbReference type="SUPFAM" id="SSF55961">
    <property type="entry name" value="Bet v1-like"/>
    <property type="match status" value="1"/>
</dbReference>
<sequence length="147" mass="16618">MSDQTESSIGIDAPAHVVMDVIADLEAYPEWNEEFTRVEVLAVSPDSDQRPLEARVVLDSNPIRDTFLLDYEWDGDSEVRWSLAEEAQLLRRLDGAYLLADNGDGTTQVTYRLTVDLKVPMIGMLKRKAEKVVIERALRGLKKRVEA</sequence>
<proteinExistence type="predicted"/>
<reference evidence="2 3" key="1">
    <citation type="submission" date="2020-03" db="EMBL/GenBank/DDBJ databases">
        <title>Two novel Motilibacter sp.</title>
        <authorList>
            <person name="Liu S."/>
        </authorList>
    </citation>
    <scope>NUCLEOTIDE SEQUENCE [LARGE SCALE GENOMIC DNA]</scope>
    <source>
        <strain evidence="2 3">E257</strain>
    </source>
</reference>
<name>A0ABX0GQH4_9ACTN</name>
<evidence type="ECO:0000313" key="2">
    <source>
        <dbReference type="EMBL" id="NHC12381.1"/>
    </source>
</evidence>
<dbReference type="Gene3D" id="3.30.530.20">
    <property type="match status" value="1"/>
</dbReference>
<dbReference type="CDD" id="cd07819">
    <property type="entry name" value="SRPBCC_2"/>
    <property type="match status" value="1"/>
</dbReference>
<dbReference type="EMBL" id="JAANNP010000001">
    <property type="protein sequence ID" value="NHC12381.1"/>
    <property type="molecule type" value="Genomic_DNA"/>
</dbReference>
<dbReference type="RefSeq" id="WP_166276582.1">
    <property type="nucleotide sequence ID" value="NZ_JAANNP010000001.1"/>
</dbReference>
<comment type="caution">
    <text evidence="2">The sequence shown here is derived from an EMBL/GenBank/DDBJ whole genome shotgun (WGS) entry which is preliminary data.</text>
</comment>
<dbReference type="PANTHER" id="PTHR39683:SF4">
    <property type="entry name" value="COENZYME Q-BINDING PROTEIN COQ10 START DOMAIN-CONTAINING PROTEIN"/>
    <property type="match status" value="1"/>
</dbReference>
<keyword evidence="3" id="KW-1185">Reference proteome</keyword>
<organism evidence="2 3">
    <name type="scientific">Motilibacter deserti</name>
    <dbReference type="NCBI Taxonomy" id="2714956"/>
    <lineage>
        <taxon>Bacteria</taxon>
        <taxon>Bacillati</taxon>
        <taxon>Actinomycetota</taxon>
        <taxon>Actinomycetes</taxon>
        <taxon>Motilibacterales</taxon>
        <taxon>Motilibacteraceae</taxon>
        <taxon>Motilibacter</taxon>
    </lineage>
</organism>
<evidence type="ECO:0000259" key="1">
    <source>
        <dbReference type="Pfam" id="PF03364"/>
    </source>
</evidence>
<dbReference type="Proteomes" id="UP000800981">
    <property type="component" value="Unassembled WGS sequence"/>
</dbReference>
<gene>
    <name evidence="2" type="ORF">G9H71_01115</name>
</gene>